<keyword evidence="4" id="KW-0746">Sphingolipid metabolism</keyword>
<evidence type="ECO:0000256" key="4">
    <source>
        <dbReference type="RuleBase" id="RU366019"/>
    </source>
</evidence>
<feature type="signal peptide" evidence="5">
    <location>
        <begin position="1"/>
        <end position="36"/>
    </location>
</feature>
<reference evidence="8 11" key="2">
    <citation type="submission" date="2020-07" db="EMBL/GenBank/DDBJ databases">
        <authorList>
            <person name="Khare M."/>
        </authorList>
    </citation>
    <scope>NUCLEOTIDE SEQUENCE [LARGE SCALE GENOMIC DNA]</scope>
    <source>
        <strain evidence="8 11">P8776</strain>
    </source>
</reference>
<dbReference type="Proteomes" id="UP000580709">
    <property type="component" value="Unassembled WGS sequence"/>
</dbReference>
<comment type="catalytic activity">
    <reaction evidence="4">
        <text>an N-acylsphing-4-enine + H2O = sphing-4-enine + a fatty acid</text>
        <dbReference type="Rhea" id="RHEA:20856"/>
        <dbReference type="ChEBI" id="CHEBI:15377"/>
        <dbReference type="ChEBI" id="CHEBI:28868"/>
        <dbReference type="ChEBI" id="CHEBI:52639"/>
        <dbReference type="ChEBI" id="CHEBI:57756"/>
        <dbReference type="EC" id="3.5.1.23"/>
    </reaction>
</comment>
<dbReference type="InterPro" id="IPR038445">
    <property type="entry name" value="NCDase_C_sf"/>
</dbReference>
<dbReference type="GO" id="GO:0016020">
    <property type="term" value="C:membrane"/>
    <property type="evidence" value="ECO:0007669"/>
    <property type="project" value="GOC"/>
</dbReference>
<dbReference type="PANTHER" id="PTHR12670:SF1">
    <property type="entry name" value="NEUTRAL CERAMIDASE"/>
    <property type="match status" value="1"/>
</dbReference>
<evidence type="ECO:0000313" key="11">
    <source>
        <dbReference type="Proteomes" id="UP000580709"/>
    </source>
</evidence>
<accession>A0A6C1TWD3</accession>
<dbReference type="GO" id="GO:0046512">
    <property type="term" value="P:sphingosine biosynthetic process"/>
    <property type="evidence" value="ECO:0007669"/>
    <property type="project" value="TreeGrafter"/>
</dbReference>
<dbReference type="RefSeq" id="WP_144317936.1">
    <property type="nucleotide sequence ID" value="NZ_CP038157.1"/>
</dbReference>
<dbReference type="GO" id="GO:0005576">
    <property type="term" value="C:extracellular region"/>
    <property type="evidence" value="ECO:0007669"/>
    <property type="project" value="TreeGrafter"/>
</dbReference>
<dbReference type="InterPro" id="IPR006823">
    <property type="entry name" value="Ceramidase_alk"/>
</dbReference>
<dbReference type="Proteomes" id="UP000336646">
    <property type="component" value="Unassembled WGS sequence"/>
</dbReference>
<name>A0A6C1TWD3_9CORY</name>
<dbReference type="GO" id="GO:0046514">
    <property type="term" value="P:ceramide catabolic process"/>
    <property type="evidence" value="ECO:0007669"/>
    <property type="project" value="InterPro"/>
</dbReference>
<dbReference type="Gene3D" id="2.60.40.2300">
    <property type="entry name" value="Neutral/alkaline non-lysosomal ceramidase, C-terminal domain"/>
    <property type="match status" value="1"/>
</dbReference>
<dbReference type="InterPro" id="IPR031329">
    <property type="entry name" value="NEUT/ALK_ceramidase_N"/>
</dbReference>
<evidence type="ECO:0000313" key="10">
    <source>
        <dbReference type="Proteomes" id="UP000336646"/>
    </source>
</evidence>
<proteinExistence type="inferred from homology"/>
<evidence type="ECO:0000313" key="8">
    <source>
        <dbReference type="EMBL" id="MBA4506073.1"/>
    </source>
</evidence>
<dbReference type="OrthoDB" id="6899210at2"/>
<evidence type="ECO:0000256" key="5">
    <source>
        <dbReference type="SAM" id="SignalP"/>
    </source>
</evidence>
<keyword evidence="3" id="KW-0479">Metal-binding</keyword>
<dbReference type="PROSITE" id="PS51318">
    <property type="entry name" value="TAT"/>
    <property type="match status" value="1"/>
</dbReference>
<evidence type="ECO:0000256" key="2">
    <source>
        <dbReference type="ARBA" id="ARBA00022801"/>
    </source>
</evidence>
<dbReference type="EC" id="3.5.1.23" evidence="4"/>
<keyword evidence="4" id="KW-0443">Lipid metabolism</keyword>
<dbReference type="GO" id="GO:0046872">
    <property type="term" value="F:metal ion binding"/>
    <property type="evidence" value="ECO:0007669"/>
    <property type="project" value="UniProtKB-KW"/>
</dbReference>
<feature type="binding site" evidence="3">
    <location>
        <position position="255"/>
    </location>
    <ligand>
        <name>Zn(2+)</name>
        <dbReference type="ChEBI" id="CHEBI:29105"/>
    </ligand>
</feature>
<dbReference type="InterPro" id="IPR006311">
    <property type="entry name" value="TAT_signal"/>
</dbReference>
<dbReference type="GO" id="GO:0017040">
    <property type="term" value="F:N-acylsphingosine amidohydrolase activity"/>
    <property type="evidence" value="ECO:0007669"/>
    <property type="project" value="UniProtKB-UniRule"/>
</dbReference>
<dbReference type="AlphaFoldDB" id="A0A6C1TWD3"/>
<sequence>MSTEKPVARTVSRRTFLGSAAATVAFAAATSGPAHPAANASAPNAADGTGAAGVAMNVGRGMADITGEPLGAGMNGYAVPKQISSGLHQRQFARAFVFDDGNGGRVAHVTVDMGLMFQAIHLEVIRRLQARFGNRYHDGNVLIAATHTHVAPGGSSGHLLVDITTFGFRPVTFEAYVAGIVSAVERADADVQPSTVSLTRGQVHDAGVNRSKAAFDRNPEEDKAVNPDGVDRESATLHVLRDGRSVGFINWYGIHPTTFGPEHTLISGDNKGYAAWLAEHRAGVDHCDPASAPFVAAFATSTPGDVTPNHGLHPHSGPGGEDEYASARILGLRQLDGVSGRPIELAGGGIDSRHRWVNMRNVSVDGRWTTDGRPGKTGPAILGAAFAASSQEDGGGEPLLGFNEGERGGTPWVQQVNKVVVPPSVAEVHAPKEMLLPVGYIDGLVQQTDLFLVHRIGGVVIASLPFEPTVTAGLRIRRAVAEALDVPFDAVIAQGYVNGYSHYLTTPEEYETQNYEGGATLFGRHGLPAVVQTFDHLSSAMAHGIPVDPGAPEKDLMGLIPHSPTGNPLVDLAPLGTTFGDVISGPTGPVAAGSTVSVTFVGANPNSDLRHERGFFFVETADGRRVADDSHEDTVIEWASNFGQVNTTITWHTAAAGPGEYVIRYFGSSRSLTGNLTPFEGTAQVTVQ</sequence>
<feature type="binding site" evidence="3">
    <location>
        <position position="503"/>
    </location>
    <ligand>
        <name>Zn(2+)</name>
        <dbReference type="ChEBI" id="CHEBI:29105"/>
    </ligand>
</feature>
<feature type="chain" id="PRO_5044630540" description="Neutral ceramidase" evidence="5">
    <location>
        <begin position="37"/>
        <end position="688"/>
    </location>
</feature>
<evidence type="ECO:0000259" key="7">
    <source>
        <dbReference type="Pfam" id="PF17048"/>
    </source>
</evidence>
<dbReference type="EMBL" id="JACEOR010000546">
    <property type="protein sequence ID" value="MBA4506073.1"/>
    <property type="molecule type" value="Genomic_DNA"/>
</dbReference>
<evidence type="ECO:0000313" key="9">
    <source>
        <dbReference type="EMBL" id="TVS26195.1"/>
    </source>
</evidence>
<dbReference type="InterPro" id="IPR031331">
    <property type="entry name" value="NEUT/ALK_ceramidase_C"/>
</dbReference>
<feature type="binding site" evidence="3">
    <location>
        <position position="147"/>
    </location>
    <ligand>
        <name>Zn(2+)</name>
        <dbReference type="ChEBI" id="CHEBI:29105"/>
    </ligand>
</feature>
<comment type="caution">
    <text evidence="9">The sequence shown here is derived from an EMBL/GenBank/DDBJ whole genome shotgun (WGS) entry which is preliminary data.</text>
</comment>
<organism evidence="9 10">
    <name type="scientific">Corynebacterium sanguinis</name>
    <dbReference type="NCBI Taxonomy" id="2594913"/>
    <lineage>
        <taxon>Bacteria</taxon>
        <taxon>Bacillati</taxon>
        <taxon>Actinomycetota</taxon>
        <taxon>Actinomycetes</taxon>
        <taxon>Mycobacteriales</taxon>
        <taxon>Corynebacteriaceae</taxon>
        <taxon>Corynebacterium</taxon>
    </lineage>
</organism>
<dbReference type="Pfam" id="PF17048">
    <property type="entry name" value="Ceramidse_alk_C"/>
    <property type="match status" value="1"/>
</dbReference>
<evidence type="ECO:0000259" key="6">
    <source>
        <dbReference type="Pfam" id="PF04734"/>
    </source>
</evidence>
<reference evidence="9 10" key="1">
    <citation type="submission" date="2018-12" db="EMBL/GenBank/DDBJ databases">
        <title>Corynebacterium sanguinis sp. nov., a clinically-associated and environmental corynebacterium.</title>
        <authorList>
            <person name="Gonzales-Siles L."/>
            <person name="Jaen-Luchoro D."/>
            <person name="Cardew S."/>
            <person name="Inganas E."/>
            <person name="Ohlen M."/>
            <person name="Jensie-Markopolous S."/>
            <person name="Pinyeiro-Iglesias B."/>
            <person name="Molin K."/>
            <person name="Skovbjerg S."/>
            <person name="Svensson-Stadler L."/>
            <person name="Funke G."/>
            <person name="Moore E.R.B."/>
        </authorList>
    </citation>
    <scope>NUCLEOTIDE SEQUENCE [LARGE SCALE GENOMIC DNA]</scope>
    <source>
        <strain evidence="9 10">58734</strain>
    </source>
</reference>
<keyword evidence="5" id="KW-0732">Signal</keyword>
<gene>
    <name evidence="9" type="ORF">EKI59_11070</name>
    <name evidence="8" type="ORF">H0H28_12265</name>
</gene>
<keyword evidence="11" id="KW-1185">Reference proteome</keyword>
<keyword evidence="3" id="KW-0862">Zinc</keyword>
<evidence type="ECO:0000256" key="3">
    <source>
        <dbReference type="PIRSR" id="PIRSR606823-2"/>
    </source>
</evidence>
<feature type="domain" description="Neutral/alkaline non-lysosomal ceramidase C-terminal" evidence="7">
    <location>
        <begin position="563"/>
        <end position="684"/>
    </location>
</feature>
<comment type="cofactor">
    <cofactor evidence="3">
        <name>Zn(2+)</name>
        <dbReference type="ChEBI" id="CHEBI:29105"/>
    </cofactor>
    <text evidence="3">Binds 1 zinc ion per subunit.</text>
</comment>
<comment type="similarity">
    <text evidence="1 4">Belongs to the neutral ceramidase family.</text>
</comment>
<dbReference type="EMBL" id="RXIR01000034">
    <property type="protein sequence ID" value="TVS26195.1"/>
    <property type="molecule type" value="Genomic_DNA"/>
</dbReference>
<feature type="binding site" evidence="3">
    <location>
        <position position="467"/>
    </location>
    <ligand>
        <name>Zn(2+)</name>
        <dbReference type="ChEBI" id="CHEBI:29105"/>
    </ligand>
</feature>
<protein>
    <recommendedName>
        <fullName evidence="4">Neutral ceramidase</fullName>
        <ecNumber evidence="4">3.5.1.23</ecNumber>
    </recommendedName>
</protein>
<dbReference type="GeneID" id="74901995"/>
<keyword evidence="2 4" id="KW-0378">Hydrolase</keyword>
<evidence type="ECO:0000256" key="1">
    <source>
        <dbReference type="ARBA" id="ARBA00009835"/>
    </source>
</evidence>
<dbReference type="GO" id="GO:0042759">
    <property type="term" value="P:long-chain fatty acid biosynthetic process"/>
    <property type="evidence" value="ECO:0007669"/>
    <property type="project" value="TreeGrafter"/>
</dbReference>
<feature type="domain" description="Neutral/alkaline non-lysosomal ceramidase N-terminal" evidence="6">
    <location>
        <begin position="57"/>
        <end position="532"/>
    </location>
</feature>
<dbReference type="Pfam" id="PF04734">
    <property type="entry name" value="Ceramidase_alk"/>
    <property type="match status" value="1"/>
</dbReference>
<dbReference type="PANTHER" id="PTHR12670">
    <property type="entry name" value="CERAMIDASE"/>
    <property type="match status" value="1"/>
</dbReference>